<proteinExistence type="inferred from homology"/>
<dbReference type="NCBIfam" id="TIGR00693">
    <property type="entry name" value="thiE"/>
    <property type="match status" value="1"/>
</dbReference>
<evidence type="ECO:0000256" key="10">
    <source>
        <dbReference type="ARBA" id="ARBA00022977"/>
    </source>
</evidence>
<evidence type="ECO:0000256" key="5">
    <source>
        <dbReference type="ARBA" id="ARBA00022723"/>
    </source>
</evidence>
<keyword evidence="8" id="KW-0067">ATP-binding</keyword>
<dbReference type="FunFam" id="3.40.1190.20:FF:000003">
    <property type="entry name" value="Phosphomethylpyrimidine kinase ThiD"/>
    <property type="match status" value="1"/>
</dbReference>
<dbReference type="InterPro" id="IPR013749">
    <property type="entry name" value="PM/HMP-P_kinase-1"/>
</dbReference>
<comment type="catalytic activity">
    <reaction evidence="13">
        <text>2-(2-carboxy-4-methylthiazol-5-yl)ethyl phosphate + 4-amino-2-methyl-5-(diphosphooxymethyl)pyrimidine + 2 H(+) = thiamine phosphate + CO2 + diphosphate</text>
        <dbReference type="Rhea" id="RHEA:47848"/>
        <dbReference type="ChEBI" id="CHEBI:15378"/>
        <dbReference type="ChEBI" id="CHEBI:16526"/>
        <dbReference type="ChEBI" id="CHEBI:33019"/>
        <dbReference type="ChEBI" id="CHEBI:37575"/>
        <dbReference type="ChEBI" id="CHEBI:57841"/>
        <dbReference type="ChEBI" id="CHEBI:62890"/>
        <dbReference type="EC" id="2.5.1.3"/>
    </reaction>
</comment>
<dbReference type="GO" id="GO:0009228">
    <property type="term" value="P:thiamine biosynthetic process"/>
    <property type="evidence" value="ECO:0007669"/>
    <property type="project" value="UniProtKB-KW"/>
</dbReference>
<dbReference type="Pfam" id="PF00702">
    <property type="entry name" value="Hydrolase"/>
    <property type="match status" value="1"/>
</dbReference>
<evidence type="ECO:0000259" key="17">
    <source>
        <dbReference type="Pfam" id="PF08543"/>
    </source>
</evidence>
<dbReference type="EMBL" id="GBEZ01003112">
    <property type="protein sequence ID" value="JAC82002.1"/>
    <property type="molecule type" value="Transcribed_RNA"/>
</dbReference>
<keyword evidence="11" id="KW-0511">Multifunctional enzyme</keyword>
<dbReference type="InterPro" id="IPR004399">
    <property type="entry name" value="HMP/HMP-P_kinase_dom"/>
</dbReference>
<feature type="domain" description="Thiaminase-2/PQQC" evidence="16">
    <location>
        <begin position="2"/>
        <end position="84"/>
    </location>
</feature>
<keyword evidence="10" id="KW-0784">Thiamine biosynthesis</keyword>
<dbReference type="GO" id="GO:0009229">
    <property type="term" value="P:thiamine diphosphate biosynthetic process"/>
    <property type="evidence" value="ECO:0007669"/>
    <property type="project" value="UniProtKB-UniPathway"/>
</dbReference>
<evidence type="ECO:0000256" key="6">
    <source>
        <dbReference type="ARBA" id="ARBA00022741"/>
    </source>
</evidence>
<keyword evidence="5" id="KW-0479">Metal-binding</keyword>
<comment type="catalytic activity">
    <reaction evidence="12">
        <text>4-methyl-5-(2-phosphooxyethyl)-thiazole + 4-amino-2-methyl-5-(diphosphooxymethyl)pyrimidine + H(+) = thiamine phosphate + diphosphate</text>
        <dbReference type="Rhea" id="RHEA:22328"/>
        <dbReference type="ChEBI" id="CHEBI:15378"/>
        <dbReference type="ChEBI" id="CHEBI:33019"/>
        <dbReference type="ChEBI" id="CHEBI:37575"/>
        <dbReference type="ChEBI" id="CHEBI:57841"/>
        <dbReference type="ChEBI" id="CHEBI:58296"/>
        <dbReference type="EC" id="2.5.1.3"/>
    </reaction>
</comment>
<evidence type="ECO:0000256" key="3">
    <source>
        <dbReference type="ARBA" id="ARBA00012830"/>
    </source>
</evidence>
<keyword evidence="7 18" id="KW-0418">Kinase</keyword>
<dbReference type="Gene3D" id="1.20.910.10">
    <property type="entry name" value="Heme oxygenase-like"/>
    <property type="match status" value="1"/>
</dbReference>
<dbReference type="GO" id="GO:0004789">
    <property type="term" value="F:thiamine-phosphate diphosphorylase activity"/>
    <property type="evidence" value="ECO:0007669"/>
    <property type="project" value="UniProtKB-EC"/>
</dbReference>
<dbReference type="InterPro" id="IPR022998">
    <property type="entry name" value="ThiamineP_synth_TenI"/>
</dbReference>
<evidence type="ECO:0000313" key="18">
    <source>
        <dbReference type="EMBL" id="JAC82002.1"/>
    </source>
</evidence>
<keyword evidence="6" id="KW-0547">Nucleotide-binding</keyword>
<evidence type="ECO:0000256" key="12">
    <source>
        <dbReference type="ARBA" id="ARBA00047334"/>
    </source>
</evidence>
<dbReference type="InterPro" id="IPR004305">
    <property type="entry name" value="Thiaminase-2/PQQC"/>
</dbReference>
<dbReference type="AlphaFoldDB" id="A0A061SA06"/>
<feature type="domain" description="Thiamine phosphate synthase/TenI" evidence="15">
    <location>
        <begin position="675"/>
        <end position="859"/>
    </location>
</feature>
<dbReference type="GO" id="GO:0005829">
    <property type="term" value="C:cytosol"/>
    <property type="evidence" value="ECO:0007669"/>
    <property type="project" value="TreeGrafter"/>
</dbReference>
<name>A0A061SA06_9CHLO</name>
<dbReference type="FunFam" id="3.20.20.70:FF:000096">
    <property type="entry name" value="Thiamine-phosphate synthase"/>
    <property type="match status" value="1"/>
</dbReference>
<dbReference type="InterPro" id="IPR023214">
    <property type="entry name" value="HAD_sf"/>
</dbReference>
<comment type="catalytic activity">
    <reaction evidence="14">
        <text>2-[(2R,5Z)-2-carboxy-4-methylthiazol-5(2H)-ylidene]ethyl phosphate + 4-amino-2-methyl-5-(diphosphooxymethyl)pyrimidine + 2 H(+) = thiamine phosphate + CO2 + diphosphate</text>
        <dbReference type="Rhea" id="RHEA:47844"/>
        <dbReference type="ChEBI" id="CHEBI:15378"/>
        <dbReference type="ChEBI" id="CHEBI:16526"/>
        <dbReference type="ChEBI" id="CHEBI:33019"/>
        <dbReference type="ChEBI" id="CHEBI:37575"/>
        <dbReference type="ChEBI" id="CHEBI:57841"/>
        <dbReference type="ChEBI" id="CHEBI:62899"/>
        <dbReference type="EC" id="2.5.1.3"/>
    </reaction>
</comment>
<dbReference type="PANTHER" id="PTHR20858:SF17">
    <property type="entry name" value="HYDROXYMETHYLPYRIMIDINE_PHOSPHOMETHYLPYRIMIDINE KINASE THI20-RELATED"/>
    <property type="match status" value="1"/>
</dbReference>
<evidence type="ECO:0000256" key="2">
    <source>
        <dbReference type="ARBA" id="ARBA00005165"/>
    </source>
</evidence>
<feature type="domain" description="Pyridoxamine kinase/Phosphomethylpyrimidine kinase" evidence="17">
    <location>
        <begin position="404"/>
        <end position="649"/>
    </location>
</feature>
<evidence type="ECO:0000256" key="7">
    <source>
        <dbReference type="ARBA" id="ARBA00022777"/>
    </source>
</evidence>
<protein>
    <recommendedName>
        <fullName evidence="3">thiamine phosphate synthase</fullName>
        <ecNumber evidence="3">2.5.1.3</ecNumber>
    </recommendedName>
</protein>
<dbReference type="UniPathway" id="UPA00060">
    <property type="reaction ID" value="UER00141"/>
</dbReference>
<dbReference type="SUPFAM" id="SSF53613">
    <property type="entry name" value="Ribokinase-like"/>
    <property type="match status" value="1"/>
</dbReference>
<dbReference type="Pfam" id="PF02581">
    <property type="entry name" value="TMP-TENI"/>
    <property type="match status" value="1"/>
</dbReference>
<evidence type="ECO:0000256" key="4">
    <source>
        <dbReference type="ARBA" id="ARBA00022679"/>
    </source>
</evidence>
<dbReference type="InterPro" id="IPR013785">
    <property type="entry name" value="Aldolase_TIM"/>
</dbReference>
<dbReference type="GO" id="GO:0046872">
    <property type="term" value="F:metal ion binding"/>
    <property type="evidence" value="ECO:0007669"/>
    <property type="project" value="UniProtKB-KW"/>
</dbReference>
<dbReference type="GO" id="GO:0008902">
    <property type="term" value="F:hydroxymethylpyrimidine kinase activity"/>
    <property type="evidence" value="ECO:0007669"/>
    <property type="project" value="TreeGrafter"/>
</dbReference>
<dbReference type="GO" id="GO:0008972">
    <property type="term" value="F:phosphomethylpyrimidine kinase activity"/>
    <property type="evidence" value="ECO:0007669"/>
    <property type="project" value="InterPro"/>
</dbReference>
<dbReference type="InterPro" id="IPR036412">
    <property type="entry name" value="HAD-like_sf"/>
</dbReference>
<organism evidence="18">
    <name type="scientific">Tetraselmis sp. GSL018</name>
    <dbReference type="NCBI Taxonomy" id="582737"/>
    <lineage>
        <taxon>Eukaryota</taxon>
        <taxon>Viridiplantae</taxon>
        <taxon>Chlorophyta</taxon>
        <taxon>core chlorophytes</taxon>
        <taxon>Chlorodendrophyceae</taxon>
        <taxon>Chlorodendrales</taxon>
        <taxon>Chlorodendraceae</taxon>
        <taxon>Tetraselmis</taxon>
    </lineage>
</organism>
<dbReference type="InterPro" id="IPR016084">
    <property type="entry name" value="Haem_Oase-like_multi-hlx"/>
</dbReference>
<dbReference type="InterPro" id="IPR036206">
    <property type="entry name" value="ThiamineP_synth_sf"/>
</dbReference>
<evidence type="ECO:0000256" key="13">
    <source>
        <dbReference type="ARBA" id="ARBA00047851"/>
    </source>
</evidence>
<accession>A0A061SA06</accession>
<comment type="cofactor">
    <cofactor evidence="1">
        <name>Mg(2+)</name>
        <dbReference type="ChEBI" id="CHEBI:18420"/>
    </cofactor>
</comment>
<dbReference type="InterPro" id="IPR029056">
    <property type="entry name" value="Ribokinase-like"/>
</dbReference>
<dbReference type="SUPFAM" id="SSF48613">
    <property type="entry name" value="Heme oxygenase-like"/>
    <property type="match status" value="1"/>
</dbReference>
<evidence type="ECO:0000256" key="8">
    <source>
        <dbReference type="ARBA" id="ARBA00022840"/>
    </source>
</evidence>
<keyword evidence="9" id="KW-0460">Magnesium</keyword>
<dbReference type="Gene3D" id="3.20.20.70">
    <property type="entry name" value="Aldolase class I"/>
    <property type="match status" value="1"/>
</dbReference>
<dbReference type="CDD" id="cd01169">
    <property type="entry name" value="HMPP_kinase"/>
    <property type="match status" value="1"/>
</dbReference>
<evidence type="ECO:0000256" key="11">
    <source>
        <dbReference type="ARBA" id="ARBA00023268"/>
    </source>
</evidence>
<dbReference type="PANTHER" id="PTHR20858">
    <property type="entry name" value="PHOSPHOMETHYLPYRIMIDINE KINASE"/>
    <property type="match status" value="1"/>
</dbReference>
<dbReference type="Gene3D" id="3.40.1190.20">
    <property type="match status" value="1"/>
</dbReference>
<evidence type="ECO:0000256" key="1">
    <source>
        <dbReference type="ARBA" id="ARBA00001946"/>
    </source>
</evidence>
<dbReference type="SUPFAM" id="SSF51391">
    <property type="entry name" value="Thiamin phosphate synthase"/>
    <property type="match status" value="1"/>
</dbReference>
<dbReference type="EC" id="2.5.1.3" evidence="3"/>
<dbReference type="SUPFAM" id="SSF56784">
    <property type="entry name" value="HAD-like"/>
    <property type="match status" value="1"/>
</dbReference>
<evidence type="ECO:0000256" key="9">
    <source>
        <dbReference type="ARBA" id="ARBA00022842"/>
    </source>
</evidence>
<dbReference type="Gene3D" id="3.40.50.1000">
    <property type="entry name" value="HAD superfamily/HAD-like"/>
    <property type="match status" value="1"/>
</dbReference>
<dbReference type="InterPro" id="IPR034291">
    <property type="entry name" value="TMP_synthase"/>
</dbReference>
<evidence type="ECO:0000259" key="15">
    <source>
        <dbReference type="Pfam" id="PF02581"/>
    </source>
</evidence>
<reference evidence="18" key="1">
    <citation type="submission" date="2014-05" db="EMBL/GenBank/DDBJ databases">
        <title>The transcriptome of the halophilic microalga Tetraselmis sp. GSL018 isolated from the Great Salt Lake, Utah.</title>
        <authorList>
            <person name="Jinkerson R.E."/>
            <person name="D'Adamo S."/>
            <person name="Posewitz M.C."/>
        </authorList>
    </citation>
    <scope>NUCLEOTIDE SEQUENCE</scope>
    <source>
        <strain evidence="18">GSL018</strain>
    </source>
</reference>
<gene>
    <name evidence="18" type="primary">THIDE</name>
    <name evidence="18" type="ORF">TSPGSL018_6668</name>
</gene>
<dbReference type="NCBIfam" id="TIGR00097">
    <property type="entry name" value="HMP-P_kinase"/>
    <property type="match status" value="1"/>
</dbReference>
<dbReference type="Pfam" id="PF03070">
    <property type="entry name" value="TENA_THI-4"/>
    <property type="match status" value="1"/>
</dbReference>
<dbReference type="GO" id="GO:0005524">
    <property type="term" value="F:ATP binding"/>
    <property type="evidence" value="ECO:0007669"/>
    <property type="project" value="UniProtKB-KW"/>
</dbReference>
<dbReference type="CDD" id="cd00564">
    <property type="entry name" value="TMP_TenI"/>
    <property type="match status" value="1"/>
</dbReference>
<keyword evidence="4" id="KW-0808">Transferase</keyword>
<dbReference type="HAMAP" id="MF_00097">
    <property type="entry name" value="TMP_synthase"/>
    <property type="match status" value="1"/>
</dbReference>
<comment type="pathway">
    <text evidence="2">Cofactor biosynthesis; thiamine diphosphate biosynthesis; thiamine phosphate from 4-amino-2-methyl-5-diphosphomethylpyrimidine and 4-methyl-5-(2-phosphoethyl)-thiazole: step 1/1.</text>
</comment>
<dbReference type="Pfam" id="PF08543">
    <property type="entry name" value="Phos_pyr_kin"/>
    <property type="match status" value="1"/>
</dbReference>
<evidence type="ECO:0000256" key="14">
    <source>
        <dbReference type="ARBA" id="ARBA00047883"/>
    </source>
</evidence>
<evidence type="ECO:0000259" key="16">
    <source>
        <dbReference type="Pfam" id="PF03070"/>
    </source>
</evidence>
<sequence length="883" mass="92874">MVLAAMAPCMRLYSYLGSQLREAVPEATSPNNPYSEWVHTYGSPDFEALAKQLEDILDELAAGEPYEPLCAAYRRAMDLEAQFFGAQPGLEEARPLGVGLFVTDFDDTLTTKDTTPIIIEAAFSAAERAAPEERRGDLRREWEQRLREVLQLISEEQKALRERLQSKGPTAGFDPERLSEVLAELSDFDRRMNEAAFSSGIIKGVSEGDVTEAARNIELRDGSREFLRRAQRLRVPTHVVSVSWAQDVIRAALSPLEPGVEANRLSLGGDGLCDGAISGEMQTAEDKRGALRRLLGGERRGPTVYVGDSATDLGALLDADVGIVVGDNGMLRPAAEAASASVRPLVALAAAARGGASPRAAGTVYRANSWWDIAQLLLGDDDPASEGRREAPRVPRALTIAGSDSGGGAGIQADLKSFMARGTFGMSAVTALTAQNTQGVQAVHPVDVEFIEKQIQCVLQDIGADAVKTGMLPNKEVVEAVANQLRINKVQNVVVDPVLISTSGHALGDDTAARAMLAELFPLATIVTPNLPEASALLGLDKTIDSVAGMKDAALKLYGHGPKYVLVKGGHLKSEGESIDILYDGTTFHEIRASFVKTENLHGTGCTLAASIAAELAKGLDAVVAVRNAKAYLVEALRKSCSLSIGVGPQRPFNHGFEICDWSSSFRKRDVDYRLYVVTDPACNNARGRSMTEAVQAAVDGGATVVQLREKDIDGGHFCRLARDVIEIARPKGVPVLINDRLDVAVAAGADGAHVGQSDISAADARRILGPSAILGVSVRTVEEAVRAQAEGADYVGAGAVYPTATKGDAECLGDGLDTLAEICAAVDIPVVGIGGISASNAAAVVGRGAAGVAVVSSVFGAPDVAKAVAELRQAMTSAGSAS</sequence>